<evidence type="ECO:0000313" key="1">
    <source>
        <dbReference type="EMBL" id="MEX6691250.1"/>
    </source>
</evidence>
<keyword evidence="2" id="KW-1185">Reference proteome</keyword>
<dbReference type="Proteomes" id="UP001560573">
    <property type="component" value="Unassembled WGS sequence"/>
</dbReference>
<sequence length="58" mass="6774">MEFSKDEIIAKVESGFDLTIEEEAFYMVEILKVANSREEALQYIKMANNDDQEQDKLL</sequence>
<reference evidence="1 2" key="1">
    <citation type="submission" date="2023-07" db="EMBL/GenBank/DDBJ databases">
        <authorList>
            <person name="Lian W.-H."/>
        </authorList>
    </citation>
    <scope>NUCLEOTIDE SEQUENCE [LARGE SCALE GENOMIC DNA]</scope>
    <source>
        <strain evidence="1 2">SYSU DXS3180</strain>
    </source>
</reference>
<proteinExistence type="predicted"/>
<organism evidence="1 2">
    <name type="scientific">Danxiaibacter flavus</name>
    <dbReference type="NCBI Taxonomy" id="3049108"/>
    <lineage>
        <taxon>Bacteria</taxon>
        <taxon>Pseudomonadati</taxon>
        <taxon>Bacteroidota</taxon>
        <taxon>Chitinophagia</taxon>
        <taxon>Chitinophagales</taxon>
        <taxon>Chitinophagaceae</taxon>
        <taxon>Danxiaibacter</taxon>
    </lineage>
</organism>
<dbReference type="EMBL" id="JAULBC010000015">
    <property type="protein sequence ID" value="MEX6691250.1"/>
    <property type="molecule type" value="Genomic_DNA"/>
</dbReference>
<evidence type="ECO:0000313" key="2">
    <source>
        <dbReference type="Proteomes" id="UP001560573"/>
    </source>
</evidence>
<accession>A0ABV3ZNQ7</accession>
<protein>
    <submittedName>
        <fullName evidence="1">Uncharacterized protein</fullName>
    </submittedName>
</protein>
<dbReference type="RefSeq" id="WP_369332666.1">
    <property type="nucleotide sequence ID" value="NZ_JAULBC010000015.1"/>
</dbReference>
<comment type="caution">
    <text evidence="1">The sequence shown here is derived from an EMBL/GenBank/DDBJ whole genome shotgun (WGS) entry which is preliminary data.</text>
</comment>
<gene>
    <name evidence="1" type="ORF">QTN47_27320</name>
</gene>
<name>A0ABV3ZNQ7_9BACT</name>